<name>A0ABN1YJ67_9ACTN</name>
<proteinExistence type="predicted"/>
<sequence length="179" mass="19492">MINGELRPTFLAERATRLRARVSLSDLTEAVRQWMYLAAWLEERGLTSLAQCTTAVWTAYDQHLLAAGSSRERVLEILGTLTRLWAFDQLSARPTGVSRPPWDELGADDYLPAVSSAGSGENASEPLAEETMGPLLVWALRMVDDLADDILAGHTDTKRLAETGRTIPSTPAGQAALEA</sequence>
<dbReference type="Proteomes" id="UP001500973">
    <property type="component" value="Unassembled WGS sequence"/>
</dbReference>
<organism evidence="1 2">
    <name type="scientific">Streptomyces thermospinosisporus</name>
    <dbReference type="NCBI Taxonomy" id="161482"/>
    <lineage>
        <taxon>Bacteria</taxon>
        <taxon>Bacillati</taxon>
        <taxon>Actinomycetota</taxon>
        <taxon>Actinomycetes</taxon>
        <taxon>Kitasatosporales</taxon>
        <taxon>Streptomycetaceae</taxon>
        <taxon>Streptomyces</taxon>
    </lineage>
</organism>
<keyword evidence="2" id="KW-1185">Reference proteome</keyword>
<comment type="caution">
    <text evidence="1">The sequence shown here is derived from an EMBL/GenBank/DDBJ whole genome shotgun (WGS) entry which is preliminary data.</text>
</comment>
<reference evidence="1 2" key="1">
    <citation type="journal article" date="2019" name="Int. J. Syst. Evol. Microbiol.">
        <title>The Global Catalogue of Microorganisms (GCM) 10K type strain sequencing project: providing services to taxonomists for standard genome sequencing and annotation.</title>
        <authorList>
            <consortium name="The Broad Institute Genomics Platform"/>
            <consortium name="The Broad Institute Genome Sequencing Center for Infectious Disease"/>
            <person name="Wu L."/>
            <person name="Ma J."/>
        </authorList>
    </citation>
    <scope>NUCLEOTIDE SEQUENCE [LARGE SCALE GENOMIC DNA]</scope>
    <source>
        <strain evidence="1 2">JCM 11756</strain>
    </source>
</reference>
<protein>
    <submittedName>
        <fullName evidence="1">Uncharacterized protein</fullName>
    </submittedName>
</protein>
<dbReference type="RefSeq" id="WP_344009735.1">
    <property type="nucleotide sequence ID" value="NZ_BAAAIZ010000006.1"/>
</dbReference>
<evidence type="ECO:0000313" key="2">
    <source>
        <dbReference type="Proteomes" id="UP001500973"/>
    </source>
</evidence>
<gene>
    <name evidence="1" type="ORF">GCM10009601_05150</name>
</gene>
<dbReference type="EMBL" id="BAAAIZ010000006">
    <property type="protein sequence ID" value="GAA1415453.1"/>
    <property type="molecule type" value="Genomic_DNA"/>
</dbReference>
<evidence type="ECO:0000313" key="1">
    <source>
        <dbReference type="EMBL" id="GAA1415453.1"/>
    </source>
</evidence>
<accession>A0ABN1YJ67</accession>